<proteinExistence type="predicted"/>
<reference evidence="2" key="1">
    <citation type="submission" date="2016-06" db="EMBL/GenBank/DDBJ databases">
        <title>Parallel loss of symbiosis genes in relatives of nitrogen-fixing non-legume Parasponia.</title>
        <authorList>
            <person name="Van Velzen R."/>
            <person name="Holmer R."/>
            <person name="Bu F."/>
            <person name="Rutten L."/>
            <person name="Van Zeijl A."/>
            <person name="Liu W."/>
            <person name="Santuari L."/>
            <person name="Cao Q."/>
            <person name="Sharma T."/>
            <person name="Shen D."/>
            <person name="Roswanjaya Y."/>
            <person name="Wardhani T."/>
            <person name="Kalhor M.S."/>
            <person name="Jansen J."/>
            <person name="Van den Hoogen J."/>
            <person name="Gungor B."/>
            <person name="Hartog M."/>
            <person name="Hontelez J."/>
            <person name="Verver J."/>
            <person name="Yang W.-C."/>
            <person name="Schijlen E."/>
            <person name="Repin R."/>
            <person name="Schilthuizen M."/>
            <person name="Schranz E."/>
            <person name="Heidstra R."/>
            <person name="Miyata K."/>
            <person name="Fedorova E."/>
            <person name="Kohlen W."/>
            <person name="Bisseling T."/>
            <person name="Smit S."/>
            <person name="Geurts R."/>
        </authorList>
    </citation>
    <scope>NUCLEOTIDE SEQUENCE [LARGE SCALE GENOMIC DNA]</scope>
    <source>
        <strain evidence="2">cv. RG33-2</strain>
    </source>
</reference>
<comment type="caution">
    <text evidence="1">The sequence shown here is derived from an EMBL/GenBank/DDBJ whole genome shotgun (WGS) entry which is preliminary data.</text>
</comment>
<evidence type="ECO:0000313" key="1">
    <source>
        <dbReference type="EMBL" id="PON95885.1"/>
    </source>
</evidence>
<dbReference type="Proteomes" id="UP000237000">
    <property type="component" value="Unassembled WGS sequence"/>
</dbReference>
<gene>
    <name evidence="1" type="ORF">TorRG33x02_084080</name>
</gene>
<protein>
    <submittedName>
        <fullName evidence="1">Uncharacterized protein</fullName>
    </submittedName>
</protein>
<dbReference type="InParanoid" id="A0A2P5FDL0"/>
<dbReference type="AlphaFoldDB" id="A0A2P5FDL0"/>
<dbReference type="OrthoDB" id="10452158at2759"/>
<organism evidence="1 2">
    <name type="scientific">Trema orientale</name>
    <name type="common">Charcoal tree</name>
    <name type="synonym">Celtis orientalis</name>
    <dbReference type="NCBI Taxonomy" id="63057"/>
    <lineage>
        <taxon>Eukaryota</taxon>
        <taxon>Viridiplantae</taxon>
        <taxon>Streptophyta</taxon>
        <taxon>Embryophyta</taxon>
        <taxon>Tracheophyta</taxon>
        <taxon>Spermatophyta</taxon>
        <taxon>Magnoliopsida</taxon>
        <taxon>eudicotyledons</taxon>
        <taxon>Gunneridae</taxon>
        <taxon>Pentapetalae</taxon>
        <taxon>rosids</taxon>
        <taxon>fabids</taxon>
        <taxon>Rosales</taxon>
        <taxon>Cannabaceae</taxon>
        <taxon>Trema</taxon>
    </lineage>
</organism>
<dbReference type="EMBL" id="JXTC01000042">
    <property type="protein sequence ID" value="PON95885.1"/>
    <property type="molecule type" value="Genomic_DNA"/>
</dbReference>
<sequence>MENYRPSRTSLCFWTTGGGKMNGLAWWVVGNQSHDQSVKVQEMGEMASNNLAKMAAFEGEESSKAWET</sequence>
<keyword evidence="2" id="KW-1185">Reference proteome</keyword>
<name>A0A2P5FDL0_TREOI</name>
<evidence type="ECO:0000313" key="2">
    <source>
        <dbReference type="Proteomes" id="UP000237000"/>
    </source>
</evidence>
<accession>A0A2P5FDL0</accession>